<evidence type="ECO:0000256" key="3">
    <source>
        <dbReference type="ARBA" id="ARBA00022603"/>
    </source>
</evidence>
<evidence type="ECO:0000259" key="6">
    <source>
        <dbReference type="Pfam" id="PF02384"/>
    </source>
</evidence>
<comment type="catalytic activity">
    <reaction evidence="5">
        <text>a 2'-deoxyadenosine in DNA + S-adenosyl-L-methionine = an N(6)-methyl-2'-deoxyadenosine in DNA + S-adenosyl-L-homocysteine + H(+)</text>
        <dbReference type="Rhea" id="RHEA:15197"/>
        <dbReference type="Rhea" id="RHEA-COMP:12418"/>
        <dbReference type="Rhea" id="RHEA-COMP:12419"/>
        <dbReference type="ChEBI" id="CHEBI:15378"/>
        <dbReference type="ChEBI" id="CHEBI:57856"/>
        <dbReference type="ChEBI" id="CHEBI:59789"/>
        <dbReference type="ChEBI" id="CHEBI:90615"/>
        <dbReference type="ChEBI" id="CHEBI:90616"/>
        <dbReference type="EC" id="2.1.1.72"/>
    </reaction>
</comment>
<reference evidence="8" key="1">
    <citation type="submission" date="2018-05" db="EMBL/GenBank/DDBJ databases">
        <title>Azospirillum thermophila sp. nov., a novel isolated from hot spring.</title>
        <authorList>
            <person name="Zhao Z."/>
        </authorList>
    </citation>
    <scope>NUCLEOTIDE SEQUENCE [LARGE SCALE GENOMIC DNA]</scope>
    <source>
        <strain evidence="8">CFH 70021</strain>
    </source>
</reference>
<dbReference type="PANTHER" id="PTHR33841">
    <property type="entry name" value="DNA METHYLTRANSFERASE YEEA-RELATED"/>
    <property type="match status" value="1"/>
</dbReference>
<comment type="similarity">
    <text evidence="1">Belongs to the N(4)/N(6)-methyltransferase family.</text>
</comment>
<dbReference type="GO" id="GO:0009007">
    <property type="term" value="F:site-specific DNA-methyltransferase (adenine-specific) activity"/>
    <property type="evidence" value="ECO:0007669"/>
    <property type="project" value="UniProtKB-EC"/>
</dbReference>
<dbReference type="PRINTS" id="PR00507">
    <property type="entry name" value="N12N6MTFRASE"/>
</dbReference>
<dbReference type="OrthoDB" id="9806213at2"/>
<name>A0A2S2CN55_9PROT</name>
<evidence type="ECO:0000256" key="5">
    <source>
        <dbReference type="ARBA" id="ARBA00047942"/>
    </source>
</evidence>
<evidence type="ECO:0000313" key="8">
    <source>
        <dbReference type="Proteomes" id="UP000245629"/>
    </source>
</evidence>
<dbReference type="SUPFAM" id="SSF53335">
    <property type="entry name" value="S-adenosyl-L-methionine-dependent methyltransferases"/>
    <property type="match status" value="1"/>
</dbReference>
<dbReference type="InterPro" id="IPR050953">
    <property type="entry name" value="N4_N6_ade-DNA_methylase"/>
</dbReference>
<dbReference type="GO" id="GO:0003677">
    <property type="term" value="F:DNA binding"/>
    <property type="evidence" value="ECO:0007669"/>
    <property type="project" value="InterPro"/>
</dbReference>
<proteinExistence type="inferred from homology"/>
<evidence type="ECO:0000313" key="7">
    <source>
        <dbReference type="EMBL" id="AWK85941.1"/>
    </source>
</evidence>
<dbReference type="AlphaFoldDB" id="A0A2S2CN55"/>
<keyword evidence="3 7" id="KW-0489">Methyltransferase</keyword>
<dbReference type="GO" id="GO:0032259">
    <property type="term" value="P:methylation"/>
    <property type="evidence" value="ECO:0007669"/>
    <property type="project" value="UniProtKB-KW"/>
</dbReference>
<dbReference type="EMBL" id="CP029353">
    <property type="protein sequence ID" value="AWK85941.1"/>
    <property type="molecule type" value="Genomic_DNA"/>
</dbReference>
<feature type="domain" description="DNA methylase adenine-specific" evidence="6">
    <location>
        <begin position="258"/>
        <end position="495"/>
    </location>
</feature>
<dbReference type="InterPro" id="IPR003356">
    <property type="entry name" value="DNA_methylase_A-5"/>
</dbReference>
<dbReference type="Gene3D" id="3.40.50.150">
    <property type="entry name" value="Vaccinia Virus protein VP39"/>
    <property type="match status" value="1"/>
</dbReference>
<dbReference type="Proteomes" id="UP000245629">
    <property type="component" value="Chromosome 2"/>
</dbReference>
<dbReference type="Pfam" id="PF02384">
    <property type="entry name" value="N6_Mtase"/>
    <property type="match status" value="1"/>
</dbReference>
<keyword evidence="8" id="KW-1185">Reference proteome</keyword>
<protein>
    <recommendedName>
        <fullName evidence="2">site-specific DNA-methyltransferase (adenine-specific)</fullName>
        <ecNumber evidence="2">2.1.1.72</ecNumber>
    </recommendedName>
</protein>
<accession>A0A2S2CN55</accession>
<evidence type="ECO:0000256" key="4">
    <source>
        <dbReference type="ARBA" id="ARBA00022679"/>
    </source>
</evidence>
<organism evidence="7 8">
    <name type="scientific">Azospirillum thermophilum</name>
    <dbReference type="NCBI Taxonomy" id="2202148"/>
    <lineage>
        <taxon>Bacteria</taxon>
        <taxon>Pseudomonadati</taxon>
        <taxon>Pseudomonadota</taxon>
        <taxon>Alphaproteobacteria</taxon>
        <taxon>Rhodospirillales</taxon>
        <taxon>Azospirillaceae</taxon>
        <taxon>Azospirillum</taxon>
    </lineage>
</organism>
<dbReference type="EC" id="2.1.1.72" evidence="2"/>
<gene>
    <name evidence="7" type="ORF">DEW08_06405</name>
</gene>
<evidence type="ECO:0000256" key="1">
    <source>
        <dbReference type="ARBA" id="ARBA00006594"/>
    </source>
</evidence>
<dbReference type="GO" id="GO:0008170">
    <property type="term" value="F:N-methyltransferase activity"/>
    <property type="evidence" value="ECO:0007669"/>
    <property type="project" value="InterPro"/>
</dbReference>
<dbReference type="PANTHER" id="PTHR33841:SF1">
    <property type="entry name" value="DNA METHYLTRANSFERASE A"/>
    <property type="match status" value="1"/>
</dbReference>
<dbReference type="InterPro" id="IPR029063">
    <property type="entry name" value="SAM-dependent_MTases_sf"/>
</dbReference>
<dbReference type="KEGG" id="azz:DEW08_06405"/>
<sequence length="833" mass="93228">MNALRTIERALLDLGYRADAIIRDYSFADVLSAGGDQRRVDLAAFTQVPESYRTAAFGVISADDEASIASRRALGAPILFSIGQSDVGVWRVGAKGPPRLIERVGIDALPDLFHRNAEHWRPQAVHRAKSLGHNQVAYQLDFVDLGLIPAIEREVEEKLDRLLERVITQLLKGLDGELEEAAFRTTFRLLAAKILLDRGHPDALSWGKASVHEVLKGIEAYYNLDQFASSAAAGVPVESVAAAWVLLRDAISFRNISSDSLAFVYENTLVTADTRKRFGTHSTPRQVAEYVVGRLDLGRFDLNELTVFEPFTGAGTFLVAALRHLRDLLPEDLTGEQRHAFLVPRIRGAEIDTFACEVATLSLILADYPNANGWKIKPADLFRPAALAKEAARATVILCNPPWEDFDADERSAYSDMAAKSHSKPMAVLRTVLDAHPEAIGFVLPQGFLRQKQYSELRQQVADLYGRVELTSLPDRVFQRAGFEAAVLVASERRTDTGPSPTKLLSAVVEDRDRDAFLNTAKLSAERRRTKSVRKGDLWIGELDELWEHLERYPRLGQFADVYRGLQWRDQRAGVSAQPRSGFARGVFRPSDSLRQFELNRPVYLDMTPESALYPGPLTRAWDRPKVLMNVARLSRGGPWRIAAAYDTEGLVASQAFFGLWPTSPSLPAEALEAILNGPLANAFLSEHASNQHFTNELLKRLPVPKRGRYGSVVEAVERYREALAVGRDHALLSEDEGRYLNRLLVEVDAEVLKAYDLPPRLERRLFEFFRGHEHERRVSHPFTGWIPADFTAFIPLHEYLGPLIGQNRGPWVLDVFTPAPEEEVVLLKRYLG</sequence>
<keyword evidence="4 7" id="KW-0808">Transferase</keyword>
<dbReference type="RefSeq" id="WP_109325491.1">
    <property type="nucleotide sequence ID" value="NZ_CP029353.1"/>
</dbReference>
<evidence type="ECO:0000256" key="2">
    <source>
        <dbReference type="ARBA" id="ARBA00011900"/>
    </source>
</evidence>